<dbReference type="Gramene" id="Mp1g19800.1">
    <property type="protein sequence ID" value="Mp1g19800.1.cds"/>
    <property type="gene ID" value="Mp1g19800"/>
</dbReference>
<evidence type="ECO:0000313" key="2">
    <source>
        <dbReference type="Proteomes" id="UP000244005"/>
    </source>
</evidence>
<protein>
    <submittedName>
        <fullName evidence="1">Uncharacterized protein</fullName>
    </submittedName>
</protein>
<dbReference type="AlphaFoldDB" id="A0A2R6XW46"/>
<dbReference type="Proteomes" id="UP000244005">
    <property type="component" value="Unassembled WGS sequence"/>
</dbReference>
<organism evidence="1 2">
    <name type="scientific">Marchantia polymorpha</name>
    <name type="common">Common liverwort</name>
    <name type="synonym">Marchantia aquatica</name>
    <dbReference type="NCBI Taxonomy" id="3197"/>
    <lineage>
        <taxon>Eukaryota</taxon>
        <taxon>Viridiplantae</taxon>
        <taxon>Streptophyta</taxon>
        <taxon>Embryophyta</taxon>
        <taxon>Marchantiophyta</taxon>
        <taxon>Marchantiopsida</taxon>
        <taxon>Marchantiidae</taxon>
        <taxon>Marchantiales</taxon>
        <taxon>Marchantiaceae</taxon>
        <taxon>Marchantia</taxon>
    </lineage>
</organism>
<gene>
    <name evidence="1" type="ORF">MARPO_0001s0319</name>
</gene>
<reference evidence="2" key="1">
    <citation type="journal article" date="2017" name="Cell">
        <title>Insights into land plant evolution garnered from the Marchantia polymorpha genome.</title>
        <authorList>
            <person name="Bowman J.L."/>
            <person name="Kohchi T."/>
            <person name="Yamato K.T."/>
            <person name="Jenkins J."/>
            <person name="Shu S."/>
            <person name="Ishizaki K."/>
            <person name="Yamaoka S."/>
            <person name="Nishihama R."/>
            <person name="Nakamura Y."/>
            <person name="Berger F."/>
            <person name="Adam C."/>
            <person name="Aki S.S."/>
            <person name="Althoff F."/>
            <person name="Araki T."/>
            <person name="Arteaga-Vazquez M.A."/>
            <person name="Balasubrmanian S."/>
            <person name="Barry K."/>
            <person name="Bauer D."/>
            <person name="Boehm C.R."/>
            <person name="Briginshaw L."/>
            <person name="Caballero-Perez J."/>
            <person name="Catarino B."/>
            <person name="Chen F."/>
            <person name="Chiyoda S."/>
            <person name="Chovatia M."/>
            <person name="Davies K.M."/>
            <person name="Delmans M."/>
            <person name="Demura T."/>
            <person name="Dierschke T."/>
            <person name="Dolan L."/>
            <person name="Dorantes-Acosta A.E."/>
            <person name="Eklund D.M."/>
            <person name="Florent S.N."/>
            <person name="Flores-Sandoval E."/>
            <person name="Fujiyama A."/>
            <person name="Fukuzawa H."/>
            <person name="Galik B."/>
            <person name="Grimanelli D."/>
            <person name="Grimwood J."/>
            <person name="Grossniklaus U."/>
            <person name="Hamada T."/>
            <person name="Haseloff J."/>
            <person name="Hetherington A.J."/>
            <person name="Higo A."/>
            <person name="Hirakawa Y."/>
            <person name="Hundley H.N."/>
            <person name="Ikeda Y."/>
            <person name="Inoue K."/>
            <person name="Inoue S.I."/>
            <person name="Ishida S."/>
            <person name="Jia Q."/>
            <person name="Kakita M."/>
            <person name="Kanazawa T."/>
            <person name="Kawai Y."/>
            <person name="Kawashima T."/>
            <person name="Kennedy M."/>
            <person name="Kinose K."/>
            <person name="Kinoshita T."/>
            <person name="Kohara Y."/>
            <person name="Koide E."/>
            <person name="Komatsu K."/>
            <person name="Kopischke S."/>
            <person name="Kubo M."/>
            <person name="Kyozuka J."/>
            <person name="Lagercrantz U."/>
            <person name="Lin S.S."/>
            <person name="Lindquist E."/>
            <person name="Lipzen A.M."/>
            <person name="Lu C.W."/>
            <person name="De Luna E."/>
            <person name="Martienssen R.A."/>
            <person name="Minamino N."/>
            <person name="Mizutani M."/>
            <person name="Mizutani M."/>
            <person name="Mochizuki N."/>
            <person name="Monte I."/>
            <person name="Mosher R."/>
            <person name="Nagasaki H."/>
            <person name="Nakagami H."/>
            <person name="Naramoto S."/>
            <person name="Nishitani K."/>
            <person name="Ohtani M."/>
            <person name="Okamoto T."/>
            <person name="Okumura M."/>
            <person name="Phillips J."/>
            <person name="Pollak B."/>
            <person name="Reinders A."/>
            <person name="Rovekamp M."/>
            <person name="Sano R."/>
            <person name="Sawa S."/>
            <person name="Schmid M.W."/>
            <person name="Shirakawa M."/>
            <person name="Solano R."/>
            <person name="Spunde A."/>
            <person name="Suetsugu N."/>
            <person name="Sugano S."/>
            <person name="Sugiyama A."/>
            <person name="Sun R."/>
            <person name="Suzuki Y."/>
            <person name="Takenaka M."/>
            <person name="Takezawa D."/>
            <person name="Tomogane H."/>
            <person name="Tsuzuki M."/>
            <person name="Ueda T."/>
            <person name="Umeda M."/>
            <person name="Ward J.M."/>
            <person name="Watanabe Y."/>
            <person name="Yazaki K."/>
            <person name="Yokoyama R."/>
            <person name="Yoshitake Y."/>
            <person name="Yotsui I."/>
            <person name="Zachgo S."/>
            <person name="Schmutz J."/>
        </authorList>
    </citation>
    <scope>NUCLEOTIDE SEQUENCE [LARGE SCALE GENOMIC DNA]</scope>
    <source>
        <strain evidence="2">Tak-1</strain>
    </source>
</reference>
<sequence>MDIWTVTRTTWFARAQMTQGYSFTKPEAALREDYRHQKQQHKTSSLNGILSLYASLLAKSVFHAPISLDMIGFTHPQRSA</sequence>
<accession>A0A2R6XW46</accession>
<name>A0A2R6XW46_MARPO</name>
<dbReference type="EMBL" id="KZ772673">
    <property type="protein sequence ID" value="PTQ50323.1"/>
    <property type="molecule type" value="Genomic_DNA"/>
</dbReference>
<evidence type="ECO:0000313" key="1">
    <source>
        <dbReference type="EMBL" id="PTQ50323.1"/>
    </source>
</evidence>
<proteinExistence type="predicted"/>
<keyword evidence="2" id="KW-1185">Reference proteome</keyword>